<feature type="region of interest" description="Disordered" evidence="1">
    <location>
        <begin position="64"/>
        <end position="126"/>
    </location>
</feature>
<dbReference type="InterPro" id="IPR054262">
    <property type="entry name" value="DUF6993"/>
</dbReference>
<evidence type="ECO:0000313" key="3">
    <source>
        <dbReference type="EMBL" id="GGG84092.1"/>
    </source>
</evidence>
<name>A0ABQ1X9G3_9MICC</name>
<accession>A0ABQ1X9G3</accession>
<dbReference type="Pfam" id="PF22504">
    <property type="entry name" value="DUF6993"/>
    <property type="match status" value="1"/>
</dbReference>
<evidence type="ECO:0000256" key="1">
    <source>
        <dbReference type="SAM" id="MobiDB-lite"/>
    </source>
</evidence>
<proteinExistence type="predicted"/>
<reference evidence="4" key="1">
    <citation type="journal article" date="2019" name="Int. J. Syst. Evol. Microbiol.">
        <title>The Global Catalogue of Microorganisms (GCM) 10K type strain sequencing project: providing services to taxonomists for standard genome sequencing and annotation.</title>
        <authorList>
            <consortium name="The Broad Institute Genomics Platform"/>
            <consortium name="The Broad Institute Genome Sequencing Center for Infectious Disease"/>
            <person name="Wu L."/>
            <person name="Ma J."/>
        </authorList>
    </citation>
    <scope>NUCLEOTIDE SEQUENCE [LARGE SCALE GENOMIC DNA]</scope>
    <source>
        <strain evidence="4">CGMCC 1.1927</strain>
    </source>
</reference>
<feature type="domain" description="DUF6993" evidence="2">
    <location>
        <begin position="137"/>
        <end position="218"/>
    </location>
</feature>
<evidence type="ECO:0000313" key="4">
    <source>
        <dbReference type="Proteomes" id="UP000596938"/>
    </source>
</evidence>
<dbReference type="Proteomes" id="UP000596938">
    <property type="component" value="Unassembled WGS sequence"/>
</dbReference>
<organism evidence="3 4">
    <name type="scientific">Pseudarthrobacter polychromogenes</name>
    <dbReference type="NCBI Taxonomy" id="1676"/>
    <lineage>
        <taxon>Bacteria</taxon>
        <taxon>Bacillati</taxon>
        <taxon>Actinomycetota</taxon>
        <taxon>Actinomycetes</taxon>
        <taxon>Micrococcales</taxon>
        <taxon>Micrococcaceae</taxon>
        <taxon>Pseudarthrobacter</taxon>
    </lineage>
</organism>
<dbReference type="EMBL" id="BMKU01000001">
    <property type="protein sequence ID" value="GGG84092.1"/>
    <property type="molecule type" value="Genomic_DNA"/>
</dbReference>
<keyword evidence="4" id="KW-1185">Reference proteome</keyword>
<gene>
    <name evidence="3" type="ORF">GCM10011577_02020</name>
</gene>
<feature type="compositionally biased region" description="Low complexity" evidence="1">
    <location>
        <begin position="79"/>
        <end position="97"/>
    </location>
</feature>
<feature type="compositionally biased region" description="Low complexity" evidence="1">
    <location>
        <begin position="114"/>
        <end position="126"/>
    </location>
</feature>
<protein>
    <recommendedName>
        <fullName evidence="2">DUF6993 domain-containing protein</fullName>
    </recommendedName>
</protein>
<evidence type="ECO:0000259" key="2">
    <source>
        <dbReference type="Pfam" id="PF22504"/>
    </source>
</evidence>
<comment type="caution">
    <text evidence="3">The sequence shown here is derived from an EMBL/GenBank/DDBJ whole genome shotgun (WGS) entry which is preliminary data.</text>
</comment>
<dbReference type="RefSeq" id="WP_229666248.1">
    <property type="nucleotide sequence ID" value="NZ_BAAAWV010000001.1"/>
</dbReference>
<sequence length="218" mass="21080">MRLTLDSRQIVMAGNPQVARAGSRKPARLSPQRPIRRLLAALSVAALAGSLAGCVGGTPSVNEPGSAAPGVTEPGVAEPGMAPSQAAGSAAADQTGAGTPGTQDAGPLADTSGAASNASAEAAATETVRQTVTDALGRLAAGTPKPATAQVSDALTGAGIAPGALEVSQSRTPTGLEADAIEAAVLQGRDCVIGQVRDGAVAVTVLPVLASGKCFVGT</sequence>